<evidence type="ECO:0000256" key="2">
    <source>
        <dbReference type="SAM" id="SignalP"/>
    </source>
</evidence>
<feature type="chain" id="PRO_5020547204" description="DUF4129 domain-containing protein" evidence="2">
    <location>
        <begin position="23"/>
        <end position="239"/>
    </location>
</feature>
<evidence type="ECO:0000256" key="1">
    <source>
        <dbReference type="SAM" id="Phobius"/>
    </source>
</evidence>
<evidence type="ECO:0008006" key="5">
    <source>
        <dbReference type="Google" id="ProtNLM"/>
    </source>
</evidence>
<protein>
    <recommendedName>
        <fullName evidence="5">DUF4129 domain-containing protein</fullName>
    </recommendedName>
</protein>
<organism evidence="3 4">
    <name type="scientific">Mesohalobacter halotolerans</name>
    <dbReference type="NCBI Taxonomy" id="1883405"/>
    <lineage>
        <taxon>Bacteria</taxon>
        <taxon>Pseudomonadati</taxon>
        <taxon>Bacteroidota</taxon>
        <taxon>Flavobacteriia</taxon>
        <taxon>Flavobacteriales</taxon>
        <taxon>Flavobacteriaceae</taxon>
        <taxon>Mesohalobacter</taxon>
    </lineage>
</organism>
<keyword evidence="4" id="KW-1185">Reference proteome</keyword>
<keyword evidence="2" id="KW-0732">Signal</keyword>
<accession>A0A4U5TRT4</accession>
<dbReference type="OrthoDB" id="5491447at2"/>
<proteinExistence type="predicted"/>
<evidence type="ECO:0000313" key="4">
    <source>
        <dbReference type="Proteomes" id="UP000306552"/>
    </source>
</evidence>
<keyword evidence="1" id="KW-1133">Transmembrane helix</keyword>
<dbReference type="EMBL" id="SWMU01000002">
    <property type="protein sequence ID" value="TKS56531.1"/>
    <property type="molecule type" value="Genomic_DNA"/>
</dbReference>
<keyword evidence="1" id="KW-0812">Transmembrane</keyword>
<sequence length="239" mass="29024">MRKTILLLLTVLCFNYSFNLYSTAVYQDKNIFDKEKLSELKTNDDYNYTTETFQSNWWTEFKDWLNTQWRDLFGDNLDSSFWFFIFKVLPYLVLGAALIFIVWFIVRTNPGNQIMRQHQTSKVTLTEEEELLMTQNLEKMADDAIENEQYRLAIRYLYLNCIKRLDLKGIIKYANDKTNFEYLKEIEFKELSKIFKQLTIAYEQTWYGQMQFDETYFQNLNQQYETFHNTLDQKQYAQV</sequence>
<keyword evidence="1" id="KW-0472">Membrane</keyword>
<feature type="transmembrane region" description="Helical" evidence="1">
    <location>
        <begin position="81"/>
        <end position="106"/>
    </location>
</feature>
<feature type="signal peptide" evidence="2">
    <location>
        <begin position="1"/>
        <end position="22"/>
    </location>
</feature>
<dbReference type="RefSeq" id="WP_138931634.1">
    <property type="nucleotide sequence ID" value="NZ_SWMU01000002.1"/>
</dbReference>
<gene>
    <name evidence="3" type="ORF">FCN74_05705</name>
</gene>
<reference evidence="3 4" key="1">
    <citation type="submission" date="2019-04" db="EMBL/GenBank/DDBJ databases">
        <title>Psychroflexus halotolerans sp. nov., isolated from a marine solar saltern.</title>
        <authorList>
            <person name="Feng X."/>
        </authorList>
    </citation>
    <scope>NUCLEOTIDE SEQUENCE [LARGE SCALE GENOMIC DNA]</scope>
    <source>
        <strain evidence="3 4">WDS2C27</strain>
    </source>
</reference>
<comment type="caution">
    <text evidence="3">The sequence shown here is derived from an EMBL/GenBank/DDBJ whole genome shotgun (WGS) entry which is preliminary data.</text>
</comment>
<dbReference type="AlphaFoldDB" id="A0A4U5TRT4"/>
<evidence type="ECO:0000313" key="3">
    <source>
        <dbReference type="EMBL" id="TKS56531.1"/>
    </source>
</evidence>
<dbReference type="Proteomes" id="UP000306552">
    <property type="component" value="Unassembled WGS sequence"/>
</dbReference>
<name>A0A4U5TRT4_9FLAO</name>